<dbReference type="RefSeq" id="WP_344747710.1">
    <property type="nucleotide sequence ID" value="NZ_BAAAWW010000136.1"/>
</dbReference>
<proteinExistence type="predicted"/>
<dbReference type="InterPro" id="IPR025475">
    <property type="entry name" value="DUF4326"/>
</dbReference>
<evidence type="ECO:0000259" key="1">
    <source>
        <dbReference type="Pfam" id="PF14216"/>
    </source>
</evidence>
<protein>
    <submittedName>
        <fullName evidence="2">DUF4326 domain-containing protein</fullName>
    </submittedName>
</protein>
<dbReference type="Pfam" id="PF14216">
    <property type="entry name" value="DUF4326"/>
    <property type="match status" value="1"/>
</dbReference>
<dbReference type="Proteomes" id="UP001589610">
    <property type="component" value="Unassembled WGS sequence"/>
</dbReference>
<organism evidence="2 3">
    <name type="scientific">Streptosporangium vulgare</name>
    <dbReference type="NCBI Taxonomy" id="46190"/>
    <lineage>
        <taxon>Bacteria</taxon>
        <taxon>Bacillati</taxon>
        <taxon>Actinomycetota</taxon>
        <taxon>Actinomycetes</taxon>
        <taxon>Streptosporangiales</taxon>
        <taxon>Streptosporangiaceae</taxon>
        <taxon>Streptosporangium</taxon>
    </lineage>
</organism>
<accession>A0ABV5TR05</accession>
<dbReference type="EMBL" id="JBHMBS010000031">
    <property type="protein sequence ID" value="MFB9681266.1"/>
    <property type="molecule type" value="Genomic_DNA"/>
</dbReference>
<comment type="caution">
    <text evidence="2">The sequence shown here is derived from an EMBL/GenBank/DDBJ whole genome shotgun (WGS) entry which is preliminary data.</text>
</comment>
<evidence type="ECO:0000313" key="2">
    <source>
        <dbReference type="EMBL" id="MFB9681266.1"/>
    </source>
</evidence>
<evidence type="ECO:0000313" key="3">
    <source>
        <dbReference type="Proteomes" id="UP001589610"/>
    </source>
</evidence>
<gene>
    <name evidence="2" type="ORF">ACFFRH_37800</name>
</gene>
<name>A0ABV5TR05_9ACTN</name>
<reference evidence="2 3" key="1">
    <citation type="submission" date="2024-09" db="EMBL/GenBank/DDBJ databases">
        <authorList>
            <person name="Sun Q."/>
            <person name="Mori K."/>
        </authorList>
    </citation>
    <scope>NUCLEOTIDE SEQUENCE [LARGE SCALE GENOMIC DNA]</scope>
    <source>
        <strain evidence="2 3">JCM 3028</strain>
    </source>
</reference>
<keyword evidence="3" id="KW-1185">Reference proteome</keyword>
<sequence>MSAERPKRIRRERTRGWRMPEGATYVGRGTKWGNPFKIREKITRDSDLWPYIASTVPGGAHGLTALSIFTAEQASALYQDWLIEQPHLMLNLDELAGRDLACWCPLPEPGEPDHCHAAVLLAFNEEMADA</sequence>
<feature type="domain" description="DUF4326" evidence="1">
    <location>
        <begin position="13"/>
        <end position="121"/>
    </location>
</feature>